<gene>
    <name evidence="1" type="ORF">EVB93_020</name>
</gene>
<name>A0A7S5R4T4_9CAUD</name>
<accession>A0A7S5R4T4</accession>
<organism evidence="1 2">
    <name type="scientific">Rhizobium phage RHph_TM30</name>
    <dbReference type="NCBI Taxonomy" id="2509764"/>
    <lineage>
        <taxon>Viruses</taxon>
        <taxon>Duplodnaviria</taxon>
        <taxon>Heunggongvirae</taxon>
        <taxon>Uroviricota</taxon>
        <taxon>Caudoviricetes</taxon>
        <taxon>Kleczkowskaviridae</taxon>
        <taxon>Cuauhnahuacvirus</taxon>
        <taxon>Cuauhnahuacvirus TM30</taxon>
    </lineage>
</organism>
<reference evidence="1 2" key="1">
    <citation type="submission" date="2020-01" db="EMBL/GenBank/DDBJ databases">
        <title>Patterns of diversity and host range of bacteriophage communities associated with bean-nodulatin bacteria.</title>
        <authorList>
            <person name="Vann Cauwenberghe J."/>
            <person name="Santamaria R.I."/>
            <person name="Bustos P."/>
            <person name="Juarez S."/>
            <person name="Gonzalez V."/>
        </authorList>
    </citation>
    <scope>NUCLEOTIDE SEQUENCE [LARGE SCALE GENOMIC DNA]</scope>
</reference>
<proteinExistence type="predicted"/>
<evidence type="ECO:0000313" key="2">
    <source>
        <dbReference type="Proteomes" id="UP000629603"/>
    </source>
</evidence>
<keyword evidence="2" id="KW-1185">Reference proteome</keyword>
<dbReference type="EMBL" id="MN988521">
    <property type="protein sequence ID" value="QIG71127.1"/>
    <property type="molecule type" value="Genomic_DNA"/>
</dbReference>
<protein>
    <submittedName>
        <fullName evidence="1">Uncharacterized protein</fullName>
    </submittedName>
</protein>
<evidence type="ECO:0000313" key="1">
    <source>
        <dbReference type="EMBL" id="QIG71127.1"/>
    </source>
</evidence>
<dbReference type="Proteomes" id="UP000629603">
    <property type="component" value="Segment"/>
</dbReference>
<sequence>MSQHDSEGDQIEQAIAEYFQMKHSGTSFTVSEPFKFTIETTRREKTLCIAEDKMHRGGVTMWYAEDQILPDPETATLREISDAISRLQNLVLNSSAGSARDDAVKDRDRLNRAITVKMGSHKAMEYLGGILHYLQDLHPDDQCKAYDDALFFYNFHNPNSRVEPTGLGYTSLVQPSLLGDDSESR</sequence>